<name>A0A370Q355_9FLAO</name>
<gene>
    <name evidence="2" type="ORF">C8D94_1124</name>
</gene>
<dbReference type="AlphaFoldDB" id="A0A370Q355"/>
<dbReference type="EMBL" id="QRAO01000012">
    <property type="protein sequence ID" value="RDK82784.1"/>
    <property type="molecule type" value="Genomic_DNA"/>
</dbReference>
<comment type="caution">
    <text evidence="2">The sequence shown here is derived from an EMBL/GenBank/DDBJ whole genome shotgun (WGS) entry which is preliminary data.</text>
</comment>
<evidence type="ECO:0000313" key="2">
    <source>
        <dbReference type="EMBL" id="RDK82784.1"/>
    </source>
</evidence>
<evidence type="ECO:0000259" key="1">
    <source>
        <dbReference type="Pfam" id="PF14082"/>
    </source>
</evidence>
<dbReference type="RefSeq" id="WP_115124788.1">
    <property type="nucleotide sequence ID" value="NZ_QRAO01000012.1"/>
</dbReference>
<evidence type="ECO:0000313" key="3">
    <source>
        <dbReference type="Proteomes" id="UP000255317"/>
    </source>
</evidence>
<dbReference type="Pfam" id="PF14082">
    <property type="entry name" value="SduA_C"/>
    <property type="match status" value="1"/>
</dbReference>
<reference evidence="2 3" key="1">
    <citation type="submission" date="2018-07" db="EMBL/GenBank/DDBJ databases">
        <title>Genomic Encyclopedia of Type Strains, Phase IV (KMG-IV): sequencing the most valuable type-strain genomes for metagenomic binning, comparative biology and taxonomic classification.</title>
        <authorList>
            <person name="Goeker M."/>
        </authorList>
    </citation>
    <scope>NUCLEOTIDE SEQUENCE [LARGE SCALE GENOMIC DNA]</scope>
    <source>
        <strain evidence="2 3">DSM 101478</strain>
    </source>
</reference>
<feature type="domain" description="Shedu protein SduA C-terminal" evidence="1">
    <location>
        <begin position="189"/>
        <end position="362"/>
    </location>
</feature>
<dbReference type="OrthoDB" id="784881at2"/>
<organism evidence="2 3">
    <name type="scientific">Marinirhabdus gelatinilytica</name>
    <dbReference type="NCBI Taxonomy" id="1703343"/>
    <lineage>
        <taxon>Bacteria</taxon>
        <taxon>Pseudomonadati</taxon>
        <taxon>Bacteroidota</taxon>
        <taxon>Flavobacteriia</taxon>
        <taxon>Flavobacteriales</taxon>
        <taxon>Flavobacteriaceae</taxon>
    </lineage>
</organism>
<dbReference type="InterPro" id="IPR025359">
    <property type="entry name" value="SduA_C"/>
</dbReference>
<dbReference type="Proteomes" id="UP000255317">
    <property type="component" value="Unassembled WGS sequence"/>
</dbReference>
<proteinExistence type="predicted"/>
<accession>A0A370Q355</accession>
<keyword evidence="3" id="KW-1185">Reference proteome</keyword>
<sequence>MTEKATEDDVIQNSKLEHLYNHDFGSGRFFQVVFADENETHVKLAPRTLMKVVYIREKDDIEGIEIIKEVSGTEKQRIKFSKFDFQQLKSFLSFINSIDLATINDRRIVLADNSFDILDEETKKKIGTLLSGNDGGNLVKDLLDDGLITNQDLVNTGYRKKQLEIFRKLLNEEGFLQEYKDEIDKSNTKDETAWQHYFNENEWIFGYGLDYRFQGILQKEFRASDSDASGSDTVIGDFLIGDNRFTTFVELKLPTTDLFGKEKNRSGAWRLSNPFIDSVSQILEQKASGTIKIETTKELFDENGDLIEQKSFDSKTILIIGNWDELDNSSDNAQVKKIKRKTFELYRRDSRNIEVITYDELYERAKFIIGE</sequence>
<protein>
    <submittedName>
        <fullName evidence="2">Uncharacterized protein DUF4263</fullName>
    </submittedName>
</protein>